<dbReference type="GO" id="GO:0019288">
    <property type="term" value="P:isopentenyl diphosphate biosynthetic process, methylerythritol 4-phosphate pathway"/>
    <property type="evidence" value="ECO:0007669"/>
    <property type="project" value="UniProtKB-UniRule"/>
</dbReference>
<comment type="catalytic activity">
    <reaction evidence="7">
        <text>(2E)-4-hydroxy-3-methylbut-2-enyl diphosphate + oxidized [flavodoxin] + H2O + 2 H(+) = 2-C-methyl-D-erythritol 2,4-cyclic diphosphate + reduced [flavodoxin]</text>
        <dbReference type="Rhea" id="RHEA:43604"/>
        <dbReference type="Rhea" id="RHEA-COMP:10622"/>
        <dbReference type="Rhea" id="RHEA-COMP:10623"/>
        <dbReference type="ChEBI" id="CHEBI:15377"/>
        <dbReference type="ChEBI" id="CHEBI:15378"/>
        <dbReference type="ChEBI" id="CHEBI:57618"/>
        <dbReference type="ChEBI" id="CHEBI:58210"/>
        <dbReference type="ChEBI" id="CHEBI:58483"/>
        <dbReference type="ChEBI" id="CHEBI:128753"/>
        <dbReference type="EC" id="1.17.7.3"/>
    </reaction>
</comment>
<dbReference type="GO" id="GO:0046429">
    <property type="term" value="F:4-hydroxy-3-methylbut-2-en-1-yl diphosphate synthase activity (ferredoxin)"/>
    <property type="evidence" value="ECO:0007669"/>
    <property type="project" value="UniProtKB-UniRule"/>
</dbReference>
<dbReference type="GO" id="GO:0051539">
    <property type="term" value="F:4 iron, 4 sulfur cluster binding"/>
    <property type="evidence" value="ECO:0007669"/>
    <property type="project" value="UniProtKB-UniRule"/>
</dbReference>
<feature type="domain" description="IspG TIM-barrel" evidence="8">
    <location>
        <begin position="5"/>
        <end position="245"/>
    </location>
</feature>
<feature type="domain" description="IspG C-terminal" evidence="9">
    <location>
        <begin position="259"/>
        <end position="346"/>
    </location>
</feature>
<accession>A0A3D8P3P9</accession>
<dbReference type="PANTHER" id="PTHR30454:SF0">
    <property type="entry name" value="4-HYDROXY-3-METHYLBUT-2-EN-1-YL DIPHOSPHATE SYNTHASE (FERREDOXIN), CHLOROPLASTIC"/>
    <property type="match status" value="1"/>
</dbReference>
<gene>
    <name evidence="7" type="primary">ispG</name>
    <name evidence="10" type="ORF">DXX99_07425</name>
</gene>
<dbReference type="FunFam" id="3.30.413.10:FF:000005">
    <property type="entry name" value="4-hydroxy-3-methylbut-2-en-1-yl diphosphate synthase (flavodoxin)"/>
    <property type="match status" value="1"/>
</dbReference>
<dbReference type="Pfam" id="PF26540">
    <property type="entry name" value="GcpE_C"/>
    <property type="match status" value="1"/>
</dbReference>
<name>A0A3D8P3P9_9THEO</name>
<keyword evidence="11" id="KW-1185">Reference proteome</keyword>
<dbReference type="SUPFAM" id="SSF51717">
    <property type="entry name" value="Dihydropteroate synthetase-like"/>
    <property type="match status" value="1"/>
</dbReference>
<keyword evidence="6 7" id="KW-0414">Isoprene biosynthesis</keyword>
<comment type="cofactor">
    <cofactor evidence="7">
        <name>[4Fe-4S] cluster</name>
        <dbReference type="ChEBI" id="CHEBI:49883"/>
    </cofactor>
    <text evidence="7">Binds 1 [4Fe-4S] cluster.</text>
</comment>
<feature type="binding site" evidence="7">
    <location>
        <position position="298"/>
    </location>
    <ligand>
        <name>[4Fe-4S] cluster</name>
        <dbReference type="ChEBI" id="CHEBI:49883"/>
    </ligand>
</feature>
<evidence type="ECO:0000259" key="9">
    <source>
        <dbReference type="Pfam" id="PF26540"/>
    </source>
</evidence>
<dbReference type="GO" id="GO:0141197">
    <property type="term" value="F:4-hydroxy-3-methylbut-2-enyl-diphosphate synthase activity (flavodoxin)"/>
    <property type="evidence" value="ECO:0007669"/>
    <property type="project" value="UniProtKB-EC"/>
</dbReference>
<dbReference type="UniPathway" id="UPA00056">
    <property type="reaction ID" value="UER00096"/>
</dbReference>
<dbReference type="NCBIfam" id="NF001540">
    <property type="entry name" value="PRK00366.1"/>
    <property type="match status" value="1"/>
</dbReference>
<dbReference type="InterPro" id="IPR011005">
    <property type="entry name" value="Dihydropteroate_synth-like_sf"/>
</dbReference>
<dbReference type="OrthoDB" id="9803214at2"/>
<sequence length="354" mass="38139">MRRPTRPVFLGKIQIGGGAPVVVQSMTKTPTQDVERTVAQIRSLEEAGCEVVRVAVPDLEAARALEKIKARVSLPLVADVHFDYRLALAALGAGADGLRLNPGNIGDKAKIEKVVDKARERRVPIRIGVNAGSLEKDLYAKYGGVTAEALVESALRHVRLLEEMDFRLIKVSVKASDVPLTVQAYRLLSQKVDYPLHVGITEAGPGNRGLIKSAVGIGILLAEGIGDTIRVSLTGDPCLEVWAAWEILKVLGLRKRGIELISCPTCGRCEIDVLAIATEVDRRLRRVTAPIKVAVMGCAVNGPGEAREADVGLAGGRGWGVIFRHGRLVKKVPAERLVEELLETIKEMGIEGVE</sequence>
<evidence type="ECO:0000259" key="8">
    <source>
        <dbReference type="Pfam" id="PF04551"/>
    </source>
</evidence>
<dbReference type="Pfam" id="PF04551">
    <property type="entry name" value="GcpE"/>
    <property type="match status" value="1"/>
</dbReference>
<keyword evidence="1 7" id="KW-0004">4Fe-4S</keyword>
<keyword evidence="5 7" id="KW-0411">Iron-sulfur</keyword>
<keyword evidence="3 7" id="KW-0560">Oxidoreductase</keyword>
<organism evidence="10 11">
    <name type="scientific">Ammonifex thiophilus</name>
    <dbReference type="NCBI Taxonomy" id="444093"/>
    <lineage>
        <taxon>Bacteria</taxon>
        <taxon>Bacillati</taxon>
        <taxon>Bacillota</taxon>
        <taxon>Clostridia</taxon>
        <taxon>Thermoanaerobacterales</taxon>
        <taxon>Thermoanaerobacteraceae</taxon>
        <taxon>Ammonifex</taxon>
    </lineage>
</organism>
<dbReference type="RefSeq" id="WP_115792867.1">
    <property type="nucleotide sequence ID" value="NZ_QSLN01000010.1"/>
</dbReference>
<comment type="function">
    <text evidence="7">Converts 2C-methyl-D-erythritol 2,4-cyclodiphosphate (ME-2,4cPP) into 1-hydroxy-2-methyl-2-(E)-butenyl 4-diphosphate.</text>
</comment>
<dbReference type="Gene3D" id="3.20.20.20">
    <property type="entry name" value="Dihydropteroate synthase-like"/>
    <property type="match status" value="1"/>
</dbReference>
<dbReference type="GO" id="GO:0005506">
    <property type="term" value="F:iron ion binding"/>
    <property type="evidence" value="ECO:0007669"/>
    <property type="project" value="InterPro"/>
</dbReference>
<evidence type="ECO:0000256" key="4">
    <source>
        <dbReference type="ARBA" id="ARBA00023004"/>
    </source>
</evidence>
<dbReference type="InterPro" id="IPR045854">
    <property type="entry name" value="NO2/SO3_Rdtase_4Fe4S_sf"/>
</dbReference>
<comment type="caution">
    <text evidence="10">The sequence shown here is derived from an EMBL/GenBank/DDBJ whole genome shotgun (WGS) entry which is preliminary data.</text>
</comment>
<comment type="similarity">
    <text evidence="7">Belongs to the IspG family.</text>
</comment>
<dbReference type="EMBL" id="QSLN01000010">
    <property type="protein sequence ID" value="RDV82424.1"/>
    <property type="molecule type" value="Genomic_DNA"/>
</dbReference>
<dbReference type="GO" id="GO:0016114">
    <property type="term" value="P:terpenoid biosynthetic process"/>
    <property type="evidence" value="ECO:0007669"/>
    <property type="project" value="InterPro"/>
</dbReference>
<dbReference type="SUPFAM" id="SSF56014">
    <property type="entry name" value="Nitrite and sulphite reductase 4Fe-4S domain-like"/>
    <property type="match status" value="1"/>
</dbReference>
<reference evidence="10 11" key="1">
    <citation type="submission" date="2018-08" db="EMBL/GenBank/DDBJ databases">
        <title>Form III RuBisCO-mediated autotrophy in Thermodesulfobium bacteria.</title>
        <authorList>
            <person name="Toshchakov S.V."/>
            <person name="Kublanov I.V."/>
            <person name="Frolov E."/>
            <person name="Bonch-Osmolovskaya E.A."/>
            <person name="Tourova T.P."/>
            <person name="Chernych N.A."/>
            <person name="Lebedinsky A.V."/>
        </authorList>
    </citation>
    <scope>NUCLEOTIDE SEQUENCE [LARGE SCALE GENOMIC DNA]</scope>
    <source>
        <strain evidence="10 11">SR</strain>
    </source>
</reference>
<dbReference type="Proteomes" id="UP000256329">
    <property type="component" value="Unassembled WGS sequence"/>
</dbReference>
<feature type="binding site" evidence="7">
    <location>
        <position position="263"/>
    </location>
    <ligand>
        <name>[4Fe-4S] cluster</name>
        <dbReference type="ChEBI" id="CHEBI:49883"/>
    </ligand>
</feature>
<evidence type="ECO:0000256" key="3">
    <source>
        <dbReference type="ARBA" id="ARBA00023002"/>
    </source>
</evidence>
<evidence type="ECO:0000313" key="10">
    <source>
        <dbReference type="EMBL" id="RDV82424.1"/>
    </source>
</evidence>
<keyword evidence="4 7" id="KW-0408">Iron</keyword>
<feature type="binding site" evidence="7">
    <location>
        <position position="305"/>
    </location>
    <ligand>
        <name>[4Fe-4S] cluster</name>
        <dbReference type="ChEBI" id="CHEBI:49883"/>
    </ligand>
</feature>
<dbReference type="AlphaFoldDB" id="A0A3D8P3P9"/>
<proteinExistence type="inferred from homology"/>
<evidence type="ECO:0000313" key="11">
    <source>
        <dbReference type="Proteomes" id="UP000256329"/>
    </source>
</evidence>
<dbReference type="EC" id="1.17.7.3" evidence="7"/>
<dbReference type="InterPro" id="IPR004588">
    <property type="entry name" value="IspG_bac-typ"/>
</dbReference>
<evidence type="ECO:0000256" key="7">
    <source>
        <dbReference type="HAMAP-Rule" id="MF_00159"/>
    </source>
</evidence>
<dbReference type="InterPro" id="IPR058578">
    <property type="entry name" value="IspG_TIM"/>
</dbReference>
<evidence type="ECO:0000256" key="5">
    <source>
        <dbReference type="ARBA" id="ARBA00023014"/>
    </source>
</evidence>
<dbReference type="PIRSF" id="PIRSF004640">
    <property type="entry name" value="IspG"/>
    <property type="match status" value="1"/>
</dbReference>
<dbReference type="HAMAP" id="MF_00159">
    <property type="entry name" value="IspG"/>
    <property type="match status" value="1"/>
</dbReference>
<comment type="pathway">
    <text evidence="7">Isoprenoid biosynthesis; isopentenyl diphosphate biosynthesis via DXP pathway; isopentenyl diphosphate from 1-deoxy-D-xylulose 5-phosphate: step 5/6.</text>
</comment>
<evidence type="ECO:0000256" key="6">
    <source>
        <dbReference type="ARBA" id="ARBA00023229"/>
    </source>
</evidence>
<dbReference type="NCBIfam" id="TIGR00612">
    <property type="entry name" value="ispG_gcpE"/>
    <property type="match status" value="1"/>
</dbReference>
<keyword evidence="2 7" id="KW-0479">Metal-binding</keyword>
<dbReference type="Gene3D" id="3.30.413.10">
    <property type="entry name" value="Sulfite Reductase Hemoprotein, domain 1"/>
    <property type="match status" value="1"/>
</dbReference>
<dbReference type="FunFam" id="3.20.20.20:FF:000001">
    <property type="entry name" value="4-hydroxy-3-methylbut-2-en-1-yl diphosphate synthase (flavodoxin)"/>
    <property type="match status" value="1"/>
</dbReference>
<dbReference type="InterPro" id="IPR016425">
    <property type="entry name" value="IspG_bac"/>
</dbReference>
<evidence type="ECO:0000256" key="2">
    <source>
        <dbReference type="ARBA" id="ARBA00022723"/>
    </source>
</evidence>
<evidence type="ECO:0000256" key="1">
    <source>
        <dbReference type="ARBA" id="ARBA00022485"/>
    </source>
</evidence>
<protein>
    <recommendedName>
        <fullName evidence="7">4-hydroxy-3-methylbut-2-en-1-yl diphosphate synthase (flavodoxin)</fullName>
        <ecNumber evidence="7">1.17.7.3</ecNumber>
    </recommendedName>
    <alternativeName>
        <fullName evidence="7">1-hydroxy-2-methyl-2-(E)-butenyl 4-diphosphate synthase</fullName>
    </alternativeName>
</protein>
<dbReference type="PANTHER" id="PTHR30454">
    <property type="entry name" value="4-HYDROXY-3-METHYLBUT-2-EN-1-YL DIPHOSPHATE SYNTHASE"/>
    <property type="match status" value="1"/>
</dbReference>
<feature type="binding site" evidence="7">
    <location>
        <position position="266"/>
    </location>
    <ligand>
        <name>[4Fe-4S] cluster</name>
        <dbReference type="ChEBI" id="CHEBI:49883"/>
    </ligand>
</feature>
<dbReference type="InterPro" id="IPR058579">
    <property type="entry name" value="IspG_C"/>
</dbReference>